<evidence type="ECO:0000313" key="2">
    <source>
        <dbReference type="EMBL" id="KZC05737.1"/>
    </source>
</evidence>
<keyword evidence="3" id="KW-1185">Reference proteome</keyword>
<reference evidence="2 3" key="1">
    <citation type="submission" date="2015-07" db="EMBL/GenBank/DDBJ databases">
        <title>The genome of Dufourea novaeangliae.</title>
        <authorList>
            <person name="Pan H."/>
            <person name="Kapheim K."/>
        </authorList>
    </citation>
    <scope>NUCLEOTIDE SEQUENCE [LARGE SCALE GENOMIC DNA]</scope>
    <source>
        <strain evidence="2">0120121106</strain>
        <tissue evidence="2">Whole body</tissue>
    </source>
</reference>
<dbReference type="EMBL" id="KQ434796">
    <property type="protein sequence ID" value="KZC05737.1"/>
    <property type="molecule type" value="Genomic_DNA"/>
</dbReference>
<feature type="region of interest" description="Disordered" evidence="1">
    <location>
        <begin position="1"/>
        <end position="49"/>
    </location>
</feature>
<gene>
    <name evidence="2" type="ORF">WN55_04677</name>
</gene>
<evidence type="ECO:0000256" key="1">
    <source>
        <dbReference type="SAM" id="MobiDB-lite"/>
    </source>
</evidence>
<dbReference type="AlphaFoldDB" id="A0A154P1K7"/>
<name>A0A154P1K7_DUFNO</name>
<proteinExistence type="predicted"/>
<feature type="compositionally biased region" description="Basic and acidic residues" evidence="1">
    <location>
        <begin position="1"/>
        <end position="26"/>
    </location>
</feature>
<accession>A0A154P1K7</accession>
<evidence type="ECO:0000313" key="3">
    <source>
        <dbReference type="Proteomes" id="UP000076502"/>
    </source>
</evidence>
<organism evidence="2 3">
    <name type="scientific">Dufourea novaeangliae</name>
    <name type="common">Sweat bee</name>
    <dbReference type="NCBI Taxonomy" id="178035"/>
    <lineage>
        <taxon>Eukaryota</taxon>
        <taxon>Metazoa</taxon>
        <taxon>Ecdysozoa</taxon>
        <taxon>Arthropoda</taxon>
        <taxon>Hexapoda</taxon>
        <taxon>Insecta</taxon>
        <taxon>Pterygota</taxon>
        <taxon>Neoptera</taxon>
        <taxon>Endopterygota</taxon>
        <taxon>Hymenoptera</taxon>
        <taxon>Apocrita</taxon>
        <taxon>Aculeata</taxon>
        <taxon>Apoidea</taxon>
        <taxon>Anthophila</taxon>
        <taxon>Halictidae</taxon>
        <taxon>Rophitinae</taxon>
        <taxon>Dufourea</taxon>
    </lineage>
</organism>
<protein>
    <submittedName>
        <fullName evidence="2">Uncharacterized protein</fullName>
    </submittedName>
</protein>
<sequence length="49" mass="5878">MTEKDGKTERQRKIGRYRMTEKDRKTNYSQSGFSYSPRENFPSVLKTDE</sequence>
<dbReference type="Proteomes" id="UP000076502">
    <property type="component" value="Unassembled WGS sequence"/>
</dbReference>